<proteinExistence type="predicted"/>
<keyword evidence="2" id="KW-1185">Reference proteome</keyword>
<protein>
    <submittedName>
        <fullName evidence="1">Uncharacterized protein</fullName>
    </submittedName>
</protein>
<organism evidence="1 2">
    <name type="scientific">Theobroma cacao</name>
    <name type="common">Cacao</name>
    <name type="synonym">Cocoa</name>
    <dbReference type="NCBI Taxonomy" id="3641"/>
    <lineage>
        <taxon>Eukaryota</taxon>
        <taxon>Viridiplantae</taxon>
        <taxon>Streptophyta</taxon>
        <taxon>Embryophyta</taxon>
        <taxon>Tracheophyta</taxon>
        <taxon>Spermatophyta</taxon>
        <taxon>Magnoliopsida</taxon>
        <taxon>eudicotyledons</taxon>
        <taxon>Gunneridae</taxon>
        <taxon>Pentapetalae</taxon>
        <taxon>rosids</taxon>
        <taxon>malvids</taxon>
        <taxon>Malvales</taxon>
        <taxon>Malvaceae</taxon>
        <taxon>Byttnerioideae</taxon>
        <taxon>Theobroma</taxon>
    </lineage>
</organism>
<evidence type="ECO:0000313" key="1">
    <source>
        <dbReference type="EMBL" id="EOX94533.1"/>
    </source>
</evidence>
<gene>
    <name evidence="1" type="ORF">TCM_004144</name>
</gene>
<accession>A0A061DWZ1</accession>
<sequence length="106" mass="12116">MTKMRHRFIVVSPFIHSFDDIKVPTNTPNNIPRFKKVQKLSPKSLTLTLNIWCIDVGEATFNAQFFKPPKYNDVPSTTYFDTLICHDSARGSIRVNTFPNAVAFIP</sequence>
<dbReference type="EMBL" id="CM001879">
    <property type="protein sequence ID" value="EOX94533.1"/>
    <property type="molecule type" value="Genomic_DNA"/>
</dbReference>
<dbReference type="Gramene" id="EOX94533">
    <property type="protein sequence ID" value="EOX94533"/>
    <property type="gene ID" value="TCM_004144"/>
</dbReference>
<reference evidence="1 2" key="1">
    <citation type="journal article" date="2013" name="Genome Biol.">
        <title>The genome sequence of the most widely cultivated cacao type and its use to identify candidate genes regulating pod color.</title>
        <authorList>
            <person name="Motamayor J.C."/>
            <person name="Mockaitis K."/>
            <person name="Schmutz J."/>
            <person name="Haiminen N."/>
            <person name="Iii D.L."/>
            <person name="Cornejo O."/>
            <person name="Findley S.D."/>
            <person name="Zheng P."/>
            <person name="Utro F."/>
            <person name="Royaert S."/>
            <person name="Saski C."/>
            <person name="Jenkins J."/>
            <person name="Podicheti R."/>
            <person name="Zhao M."/>
            <person name="Scheffler B.E."/>
            <person name="Stack J.C."/>
            <person name="Feltus F.A."/>
            <person name="Mustiga G.M."/>
            <person name="Amores F."/>
            <person name="Phillips W."/>
            <person name="Marelli J.P."/>
            <person name="May G.D."/>
            <person name="Shapiro H."/>
            <person name="Ma J."/>
            <person name="Bustamante C.D."/>
            <person name="Schnell R.J."/>
            <person name="Main D."/>
            <person name="Gilbert D."/>
            <person name="Parida L."/>
            <person name="Kuhn D.N."/>
        </authorList>
    </citation>
    <scope>NUCLEOTIDE SEQUENCE [LARGE SCALE GENOMIC DNA]</scope>
    <source>
        <strain evidence="2">cv. Matina 1-6</strain>
    </source>
</reference>
<dbReference type="Proteomes" id="UP000026915">
    <property type="component" value="Chromosome 1"/>
</dbReference>
<name>A0A061DWZ1_THECC</name>
<dbReference type="HOGENOM" id="CLU_2228049_0_0_1"/>
<evidence type="ECO:0000313" key="2">
    <source>
        <dbReference type="Proteomes" id="UP000026915"/>
    </source>
</evidence>
<dbReference type="InParanoid" id="A0A061DWZ1"/>
<dbReference type="AlphaFoldDB" id="A0A061DWZ1"/>